<evidence type="ECO:0000313" key="1">
    <source>
        <dbReference type="EMBL" id="ETM48539.1"/>
    </source>
</evidence>
<gene>
    <name evidence="1" type="ORF">L914_06932</name>
</gene>
<organism evidence="1">
    <name type="scientific">Phytophthora nicotianae</name>
    <name type="common">Potato buckeye rot agent</name>
    <name type="synonym">Phytophthora parasitica</name>
    <dbReference type="NCBI Taxonomy" id="4792"/>
    <lineage>
        <taxon>Eukaryota</taxon>
        <taxon>Sar</taxon>
        <taxon>Stramenopiles</taxon>
        <taxon>Oomycota</taxon>
        <taxon>Peronosporomycetes</taxon>
        <taxon>Peronosporales</taxon>
        <taxon>Peronosporaceae</taxon>
        <taxon>Phytophthora</taxon>
    </lineage>
</organism>
<dbReference type="EMBL" id="KI692337">
    <property type="protein sequence ID" value="ETM48539.1"/>
    <property type="molecule type" value="Genomic_DNA"/>
</dbReference>
<dbReference type="Proteomes" id="UP000054532">
    <property type="component" value="Unassembled WGS sequence"/>
</dbReference>
<protein>
    <submittedName>
        <fullName evidence="1">Uncharacterized protein</fullName>
    </submittedName>
</protein>
<dbReference type="AlphaFoldDB" id="W2NLI3"/>
<proteinExistence type="predicted"/>
<name>W2NLI3_PHYNI</name>
<reference evidence="1" key="1">
    <citation type="submission" date="2013-11" db="EMBL/GenBank/DDBJ databases">
        <title>The Genome Sequence of Phytophthora parasitica IAC_01/95.</title>
        <authorList>
            <consortium name="The Broad Institute Genomics Platform"/>
            <person name="Russ C."/>
            <person name="Tyler B."/>
            <person name="Panabieres F."/>
            <person name="Shan W."/>
            <person name="Tripathy S."/>
            <person name="Grunwald N."/>
            <person name="Machado M."/>
            <person name="Johnson C.S."/>
            <person name="Arredondo F."/>
            <person name="Hong C."/>
            <person name="Coffey M."/>
            <person name="Young S.K."/>
            <person name="Zeng Q."/>
            <person name="Gargeya S."/>
            <person name="Fitzgerald M."/>
            <person name="Abouelleil A."/>
            <person name="Alvarado L."/>
            <person name="Chapman S.B."/>
            <person name="Gainer-Dewar J."/>
            <person name="Goldberg J."/>
            <person name="Griggs A."/>
            <person name="Gujja S."/>
            <person name="Hansen M."/>
            <person name="Howarth C."/>
            <person name="Imamovic A."/>
            <person name="Ireland A."/>
            <person name="Larimer J."/>
            <person name="McCowan C."/>
            <person name="Murphy C."/>
            <person name="Pearson M."/>
            <person name="Poon T.W."/>
            <person name="Priest M."/>
            <person name="Roberts A."/>
            <person name="Saif S."/>
            <person name="Shea T."/>
            <person name="Sykes S."/>
            <person name="Wortman J."/>
            <person name="Nusbaum C."/>
            <person name="Birren B."/>
        </authorList>
    </citation>
    <scope>NUCLEOTIDE SEQUENCE [LARGE SCALE GENOMIC DNA]</scope>
    <source>
        <strain evidence="1">IAC_01/95</strain>
    </source>
</reference>
<sequence length="49" mass="5567">MRKLGKFDQKIALFTSWKPVTTLSIQLHHQRCPSSFAIVSPTTPTTHKT</sequence>
<accession>W2NLI3</accession>